<keyword evidence="3" id="KW-1185">Reference proteome</keyword>
<comment type="caution">
    <text evidence="2">The sequence shown here is derived from an EMBL/GenBank/DDBJ whole genome shotgun (WGS) entry which is preliminary data.</text>
</comment>
<proteinExistence type="predicted"/>
<name>A0A3P1SEA1_9ACTO</name>
<organism evidence="2 3">
    <name type="scientific">Schaalia canis</name>
    <dbReference type="NCBI Taxonomy" id="100469"/>
    <lineage>
        <taxon>Bacteria</taxon>
        <taxon>Bacillati</taxon>
        <taxon>Actinomycetota</taxon>
        <taxon>Actinomycetes</taxon>
        <taxon>Actinomycetales</taxon>
        <taxon>Actinomycetaceae</taxon>
        <taxon>Schaalia</taxon>
    </lineage>
</organism>
<sequence length="361" mass="36452">MTAVGANVDDLRRLAATFRQKADVLEGDVIPAVTYALSSSPWQGRDADGFRGAWGSALAPRVRASAASLRAQADRLERNANQQDQASAVSGGSVGASNVARSEDRSVKASDSGAIRGWSKVLGKSGNLIENFGANVADGVVRGLALGMPGVAASTFLGRIKQIRDGFRPERFVKDFIQGADRVGHAGQIQKIARGFNKVGKYAGRVSTALTFASDGLSKYQELRSNANMSEGERILHASVYSGVKTVSAWAGAKGGAAGGAALGFVIGGPVGAVVGGVIGAVGGNLAGGALGDIAGQFVTQSAAPALKAIGGAATNIVKAAAPVVSVLERVSPVVSGAAHVIRGGAKIAGKVGNFLGGFFR</sequence>
<evidence type="ECO:0000313" key="2">
    <source>
        <dbReference type="EMBL" id="RRC95354.1"/>
    </source>
</evidence>
<protein>
    <submittedName>
        <fullName evidence="2">Uncharacterized protein</fullName>
    </submittedName>
</protein>
<gene>
    <name evidence="2" type="ORF">EII11_05600</name>
</gene>
<feature type="compositionally biased region" description="Low complexity" evidence="1">
    <location>
        <begin position="86"/>
        <end position="100"/>
    </location>
</feature>
<evidence type="ECO:0000313" key="3">
    <source>
        <dbReference type="Proteomes" id="UP000280444"/>
    </source>
</evidence>
<dbReference type="RefSeq" id="WP_124869879.1">
    <property type="nucleotide sequence ID" value="NZ_RQZF01000004.1"/>
</dbReference>
<feature type="region of interest" description="Disordered" evidence="1">
    <location>
        <begin position="77"/>
        <end position="106"/>
    </location>
</feature>
<reference evidence="2 3" key="1">
    <citation type="submission" date="2018-11" db="EMBL/GenBank/DDBJ databases">
        <title>Genomes From Bacteria Associated with the Canine Oral Cavity: a Test Case for Automated Genome-Based Taxonomic Assignment.</title>
        <authorList>
            <person name="Coil D.A."/>
            <person name="Jospin G."/>
            <person name="Darling A.E."/>
            <person name="Wallis C."/>
            <person name="Davis I.J."/>
            <person name="Harris S."/>
            <person name="Eisen J.A."/>
            <person name="Holcombe L.J."/>
            <person name="O'Flynn C."/>
        </authorList>
    </citation>
    <scope>NUCLEOTIDE SEQUENCE [LARGE SCALE GENOMIC DNA]</scope>
    <source>
        <strain evidence="2 3">OH770</strain>
    </source>
</reference>
<evidence type="ECO:0000256" key="1">
    <source>
        <dbReference type="SAM" id="MobiDB-lite"/>
    </source>
</evidence>
<dbReference type="OrthoDB" id="4763361at2"/>
<dbReference type="Gene3D" id="1.10.287.1060">
    <property type="entry name" value="ESAT-6-like"/>
    <property type="match status" value="1"/>
</dbReference>
<accession>A0A3P1SEA1</accession>
<dbReference type="EMBL" id="RQZF01000004">
    <property type="protein sequence ID" value="RRC95354.1"/>
    <property type="molecule type" value="Genomic_DNA"/>
</dbReference>
<dbReference type="Proteomes" id="UP000280444">
    <property type="component" value="Unassembled WGS sequence"/>
</dbReference>
<dbReference type="AlphaFoldDB" id="A0A3P1SEA1"/>